<dbReference type="PANTHER" id="PTHR11439:SF440">
    <property type="entry name" value="INTEGRASE CATALYTIC DOMAIN-CONTAINING PROTEIN"/>
    <property type="match status" value="1"/>
</dbReference>
<protein>
    <submittedName>
        <fullName evidence="1">Retrotransposon protein</fullName>
    </submittedName>
</protein>
<dbReference type="AlphaFoldDB" id="A0A225WFS5"/>
<gene>
    <name evidence="1" type="ORF">PHMEG_0009980</name>
</gene>
<proteinExistence type="predicted"/>
<dbReference type="Proteomes" id="UP000198211">
    <property type="component" value="Unassembled WGS sequence"/>
</dbReference>
<accession>A0A225WFS5</accession>
<sequence>MGSGTKRDRVVVCAYTDADYAADKQTRKSVSVPGWFVKQQSTVALSTAEAEFVAAAMGVREVLRIKNLIEEIGFQIKIPMKLMLDNQAAINQVENEATRSMAKHVDVKFKFVRDVNSNGIITPVYVETKNQLADMFTKRLVAPRLAELCEKVGVH</sequence>
<reference evidence="2" key="1">
    <citation type="submission" date="2017-03" db="EMBL/GenBank/DDBJ databases">
        <title>Phytopthora megakarya and P. palmivora, two closely related causual agents of cacao black pod achieved similar genome size and gene model numbers by different mechanisms.</title>
        <authorList>
            <person name="Ali S."/>
            <person name="Shao J."/>
            <person name="Larry D.J."/>
            <person name="Kronmiller B."/>
            <person name="Shen D."/>
            <person name="Strem M.D."/>
            <person name="Melnick R.L."/>
            <person name="Guiltinan M.J."/>
            <person name="Tyler B.M."/>
            <person name="Meinhardt L.W."/>
            <person name="Bailey B.A."/>
        </authorList>
    </citation>
    <scope>NUCLEOTIDE SEQUENCE [LARGE SCALE GENOMIC DNA]</scope>
    <source>
        <strain evidence="2">zdho120</strain>
    </source>
</reference>
<comment type="caution">
    <text evidence="1">The sequence shown here is derived from an EMBL/GenBank/DDBJ whole genome shotgun (WGS) entry which is preliminary data.</text>
</comment>
<dbReference type="STRING" id="4795.A0A225WFS5"/>
<dbReference type="CDD" id="cd09272">
    <property type="entry name" value="RNase_HI_RT_Ty1"/>
    <property type="match status" value="1"/>
</dbReference>
<dbReference type="EMBL" id="NBNE01000968">
    <property type="protein sequence ID" value="OWZ16254.1"/>
    <property type="molecule type" value="Genomic_DNA"/>
</dbReference>
<evidence type="ECO:0000313" key="1">
    <source>
        <dbReference type="EMBL" id="OWZ16254.1"/>
    </source>
</evidence>
<organism evidence="1 2">
    <name type="scientific">Phytophthora megakarya</name>
    <dbReference type="NCBI Taxonomy" id="4795"/>
    <lineage>
        <taxon>Eukaryota</taxon>
        <taxon>Sar</taxon>
        <taxon>Stramenopiles</taxon>
        <taxon>Oomycota</taxon>
        <taxon>Peronosporomycetes</taxon>
        <taxon>Peronosporales</taxon>
        <taxon>Peronosporaceae</taxon>
        <taxon>Phytophthora</taxon>
    </lineage>
</organism>
<name>A0A225WFS5_9STRA</name>
<evidence type="ECO:0000313" key="2">
    <source>
        <dbReference type="Proteomes" id="UP000198211"/>
    </source>
</evidence>
<keyword evidence="2" id="KW-1185">Reference proteome</keyword>
<dbReference type="PANTHER" id="PTHR11439">
    <property type="entry name" value="GAG-POL-RELATED RETROTRANSPOSON"/>
    <property type="match status" value="1"/>
</dbReference>
<dbReference type="OrthoDB" id="105102at2759"/>